<name>A0A482MTY5_9CAUD</name>
<keyword evidence="3" id="KW-1185">Reference proteome</keyword>
<dbReference type="EMBL" id="MK373772">
    <property type="protein sequence ID" value="QBQ76652.1"/>
    <property type="molecule type" value="Genomic_DNA"/>
</dbReference>
<feature type="compositionally biased region" description="Pro residues" evidence="1">
    <location>
        <begin position="331"/>
        <end position="348"/>
    </location>
</feature>
<dbReference type="Gene3D" id="2.40.50.140">
    <property type="entry name" value="Nucleic acid-binding proteins"/>
    <property type="match status" value="1"/>
</dbReference>
<evidence type="ECO:0000313" key="2">
    <source>
        <dbReference type="EMBL" id="QBQ76652.1"/>
    </source>
</evidence>
<feature type="compositionally biased region" description="Low complexity" evidence="1">
    <location>
        <begin position="237"/>
        <end position="251"/>
    </location>
</feature>
<proteinExistence type="predicted"/>
<feature type="region of interest" description="Disordered" evidence="1">
    <location>
        <begin position="226"/>
        <end position="251"/>
    </location>
</feature>
<dbReference type="InterPro" id="IPR012340">
    <property type="entry name" value="NA-bd_OB-fold"/>
</dbReference>
<evidence type="ECO:0000313" key="3">
    <source>
        <dbReference type="Proteomes" id="UP000307461"/>
    </source>
</evidence>
<protein>
    <submittedName>
        <fullName evidence="2">Uncharacterized protein</fullName>
    </submittedName>
</protein>
<feature type="region of interest" description="Disordered" evidence="1">
    <location>
        <begin position="330"/>
        <end position="358"/>
    </location>
</feature>
<organism evidence="2 3">
    <name type="scientific">Escherichia phage PTXU04</name>
    <dbReference type="NCBI Taxonomy" id="2508206"/>
    <lineage>
        <taxon>Viruses</taxon>
        <taxon>Duplodnaviria</taxon>
        <taxon>Heunggongvirae</taxon>
        <taxon>Uroviricota</taxon>
        <taxon>Caudoviricetes</taxon>
        <taxon>Xuquatrovirus</taxon>
        <taxon>Xuquatrovirus PTXU04</taxon>
    </lineage>
</organism>
<evidence type="ECO:0000256" key="1">
    <source>
        <dbReference type="SAM" id="MobiDB-lite"/>
    </source>
</evidence>
<accession>A0A482MTY5</accession>
<sequence>MAIQNSADQFLTGTGILVSGDPFRANTTGFQGVELKNGREEYFCAVAFPKDQPAATRFDELYALMQQVAATHKYAASYQATQWVGFHWKMEDGDAPQNVAKPGWKGCWVIKFKNGFQPQVFDVDQSAVPSPYNDTIGPDGKKVQQLKGAHTFPCGHYVRVLCSIKCNDSAPPQSGIYINFHMIQRVGYGTPIVSGPDYTSILNQAPAAALTGMSTMPVGGATPAMGAQPGMPGLPGAGMPPAGMPGLPGAGMPPATPAAPAVPGAGLPPAAPAPAAAPAVPPVAPVAPTPQSRMIATDYTYDQYIASGWTEEALVANGKMQPAAAAAPAAPMAPPAAPAAPMAPPAAPAAPGGHPYNA</sequence>
<dbReference type="Proteomes" id="UP000307461">
    <property type="component" value="Segment"/>
</dbReference>
<gene>
    <name evidence="2" type="ORF">PTXU04_00038</name>
</gene>
<reference evidence="2 3" key="1">
    <citation type="submission" date="2019-01" db="EMBL/GenBank/DDBJ databases">
        <title>Still something new to discover - new insights into E. coli phage diversity and taxonomy.</title>
        <authorList>
            <person name="Korf I.H.E."/>
            <person name="Adriaennsens E."/>
            <person name="Dreiseikelmann B."/>
            <person name="Kropinski A."/>
            <person name="Nimtz M."/>
            <person name="Meier-Kolthoff J.P."/>
            <person name="Rohde M."/>
            <person name="van Raaij M."/>
            <person name="Wittmann J."/>
        </authorList>
    </citation>
    <scope>NUCLEOTIDE SEQUENCE [LARGE SCALE GENOMIC DNA]</scope>
</reference>